<reference evidence="2" key="1">
    <citation type="submission" date="2022-11" db="UniProtKB">
        <authorList>
            <consortium name="WormBaseParasite"/>
        </authorList>
    </citation>
    <scope>IDENTIFICATION</scope>
</reference>
<evidence type="ECO:0000313" key="2">
    <source>
        <dbReference type="WBParaSite" id="ACRNAN_scaffold18318.g21986.t1"/>
    </source>
</evidence>
<evidence type="ECO:0000313" key="1">
    <source>
        <dbReference type="Proteomes" id="UP000887540"/>
    </source>
</evidence>
<proteinExistence type="predicted"/>
<dbReference type="Proteomes" id="UP000887540">
    <property type="component" value="Unplaced"/>
</dbReference>
<dbReference type="AlphaFoldDB" id="A0A914D4G3"/>
<sequence>MRRFGEVQLDKMYVGSAYEEDFFDAMSKTEALDYIEPIYAARVNSKAGMRIFKEGEITDQFINNIQIKKKTDSVKNMKYATSLMHDEIKVLICSVN</sequence>
<protein>
    <submittedName>
        <fullName evidence="2">Uncharacterized protein</fullName>
    </submittedName>
</protein>
<name>A0A914D4G3_9BILA</name>
<accession>A0A914D4G3</accession>
<organism evidence="1 2">
    <name type="scientific">Acrobeloides nanus</name>
    <dbReference type="NCBI Taxonomy" id="290746"/>
    <lineage>
        <taxon>Eukaryota</taxon>
        <taxon>Metazoa</taxon>
        <taxon>Ecdysozoa</taxon>
        <taxon>Nematoda</taxon>
        <taxon>Chromadorea</taxon>
        <taxon>Rhabditida</taxon>
        <taxon>Tylenchina</taxon>
        <taxon>Cephalobomorpha</taxon>
        <taxon>Cephaloboidea</taxon>
        <taxon>Cephalobidae</taxon>
        <taxon>Acrobeloides</taxon>
    </lineage>
</organism>
<dbReference type="WBParaSite" id="ACRNAN_scaffold18318.g21986.t1">
    <property type="protein sequence ID" value="ACRNAN_scaffold18318.g21986.t1"/>
    <property type="gene ID" value="ACRNAN_scaffold18318.g21986"/>
</dbReference>
<keyword evidence="1" id="KW-1185">Reference proteome</keyword>